<feature type="compositionally biased region" description="Low complexity" evidence="2">
    <location>
        <begin position="495"/>
        <end position="506"/>
    </location>
</feature>
<organism evidence="5 6">
    <name type="scientific">Microdochium bolleyi</name>
    <dbReference type="NCBI Taxonomy" id="196109"/>
    <lineage>
        <taxon>Eukaryota</taxon>
        <taxon>Fungi</taxon>
        <taxon>Dikarya</taxon>
        <taxon>Ascomycota</taxon>
        <taxon>Pezizomycotina</taxon>
        <taxon>Sordariomycetes</taxon>
        <taxon>Xylariomycetidae</taxon>
        <taxon>Xylariales</taxon>
        <taxon>Microdochiaceae</taxon>
        <taxon>Microdochium</taxon>
    </lineage>
</organism>
<keyword evidence="6" id="KW-1185">Reference proteome</keyword>
<accession>A0A136IN94</accession>
<evidence type="ECO:0000259" key="3">
    <source>
        <dbReference type="Pfam" id="PF08549"/>
    </source>
</evidence>
<name>A0A136IN94_9PEZI</name>
<dbReference type="InterPro" id="IPR013859">
    <property type="entry name" value="Ssr4_N"/>
</dbReference>
<feature type="compositionally biased region" description="Polar residues" evidence="2">
    <location>
        <begin position="655"/>
        <end position="673"/>
    </location>
</feature>
<dbReference type="InParanoid" id="A0A136IN94"/>
<feature type="compositionally biased region" description="Polar residues" evidence="2">
    <location>
        <begin position="507"/>
        <end position="517"/>
    </location>
</feature>
<dbReference type="Pfam" id="PF20497">
    <property type="entry name" value="SWI-SNF_Ssr4_C"/>
    <property type="match status" value="1"/>
</dbReference>
<feature type="domain" description="SWI/SNF and RSC complexes subunit Ssr4 N-terminal" evidence="3">
    <location>
        <begin position="6"/>
        <end position="218"/>
    </location>
</feature>
<feature type="region of interest" description="Disordered" evidence="2">
    <location>
        <begin position="223"/>
        <end position="279"/>
    </location>
</feature>
<feature type="region of interest" description="Disordered" evidence="2">
    <location>
        <begin position="543"/>
        <end position="673"/>
    </location>
</feature>
<dbReference type="STRING" id="196109.A0A136IN94"/>
<keyword evidence="1" id="KW-0175">Coiled coil</keyword>
<dbReference type="Pfam" id="PF08549">
    <property type="entry name" value="SWI-SNF_Ssr4_N"/>
    <property type="match status" value="1"/>
</dbReference>
<feature type="region of interest" description="Disordered" evidence="2">
    <location>
        <begin position="694"/>
        <end position="716"/>
    </location>
</feature>
<feature type="region of interest" description="Disordered" evidence="2">
    <location>
        <begin position="495"/>
        <end position="525"/>
    </location>
</feature>
<evidence type="ECO:0000259" key="4">
    <source>
        <dbReference type="Pfam" id="PF20497"/>
    </source>
</evidence>
<evidence type="ECO:0000256" key="2">
    <source>
        <dbReference type="SAM" id="MobiDB-lite"/>
    </source>
</evidence>
<evidence type="ECO:0000313" key="5">
    <source>
        <dbReference type="EMBL" id="KXJ86119.1"/>
    </source>
</evidence>
<feature type="region of interest" description="Disordered" evidence="2">
    <location>
        <begin position="412"/>
        <end position="435"/>
    </location>
</feature>
<feature type="compositionally biased region" description="Polar residues" evidence="2">
    <location>
        <begin position="543"/>
        <end position="555"/>
    </location>
</feature>
<dbReference type="GO" id="GO:0006338">
    <property type="term" value="P:chromatin remodeling"/>
    <property type="evidence" value="ECO:0007669"/>
    <property type="project" value="InterPro"/>
</dbReference>
<dbReference type="AlphaFoldDB" id="A0A136IN94"/>
<feature type="domain" description="SWI/SNF and RSC complexes subunit Ssr4 C-terminal" evidence="4">
    <location>
        <begin position="268"/>
        <end position="715"/>
    </location>
</feature>
<protein>
    <recommendedName>
        <fullName evidence="7">DUF1750-domain-containing protein</fullName>
    </recommendedName>
</protein>
<feature type="compositionally biased region" description="Basic and acidic residues" evidence="2">
    <location>
        <begin position="587"/>
        <end position="603"/>
    </location>
</feature>
<evidence type="ECO:0000313" key="6">
    <source>
        <dbReference type="Proteomes" id="UP000070501"/>
    </source>
</evidence>
<dbReference type="EMBL" id="KQ964270">
    <property type="protein sequence ID" value="KXJ86119.1"/>
    <property type="molecule type" value="Genomic_DNA"/>
</dbReference>
<dbReference type="InterPro" id="IPR046464">
    <property type="entry name" value="SWI-SNF_Ssr4_C"/>
</dbReference>
<evidence type="ECO:0000256" key="1">
    <source>
        <dbReference type="SAM" id="Coils"/>
    </source>
</evidence>
<evidence type="ECO:0008006" key="7">
    <source>
        <dbReference type="Google" id="ProtNLM"/>
    </source>
</evidence>
<dbReference type="Proteomes" id="UP000070501">
    <property type="component" value="Unassembled WGS sequence"/>
</dbReference>
<feature type="coiled-coil region" evidence="1">
    <location>
        <begin position="362"/>
        <end position="393"/>
    </location>
</feature>
<reference evidence="6" key="1">
    <citation type="submission" date="2016-02" db="EMBL/GenBank/DDBJ databases">
        <title>Draft genome sequence of Microdochium bolleyi, a fungal endophyte of beachgrass.</title>
        <authorList>
            <consortium name="DOE Joint Genome Institute"/>
            <person name="David A.S."/>
            <person name="May G."/>
            <person name="Haridas S."/>
            <person name="Lim J."/>
            <person name="Wang M."/>
            <person name="Labutti K."/>
            <person name="Lipzen A."/>
            <person name="Barry K."/>
            <person name="Grigoriev I.V."/>
        </authorList>
    </citation>
    <scope>NUCLEOTIDE SEQUENCE [LARGE SCALE GENOMIC DNA]</scope>
    <source>
        <strain evidence="6">J235TASD1</strain>
    </source>
</reference>
<gene>
    <name evidence="5" type="ORF">Micbo1qcDRAFT_190674</name>
</gene>
<proteinExistence type="predicted"/>
<feature type="compositionally biased region" description="Low complexity" evidence="2">
    <location>
        <begin position="557"/>
        <end position="584"/>
    </location>
</feature>
<sequence>MSQMADPSFGVNRDLLPHVHLVSTYRYPVKATIQPNEVTSLLIQAPKIARDTAPFYWTYLDKPENGSIFLTWQPLQQMNVQFASDGYVWPPQETYYQQEVGNGVILEMYLQKTGFAFGEQYAMHSRRRFRLIPPNVPNPNAPQVDPSLWIVHYGPNEPNDRIHASQLPRDARTQQIHETRSYLHRCGQIQRKEFILGDRPNWPQIGWPREAQRQPVYAGNRVPQSMAYPSQPPSASGPPSKRARTSQAAHAQGAPPMGALAHQDSAYDDDEDTSRGDMFDHLTPREISLHRYRQNHEWMEEILSSPYSMGQIGFADIGLGLKGELSGLTEGIFDPQDYKTLLQPSTAAPKTRLEPEQAEEFRKRVNDRISATNSEIEKIKAEHEMKLRKFKKNSVLTASEKKLRQAIDDASRDGFNLEGRPDESADGSGRWHAKSSETVDQIIANVESQLGRHAEAVIELRRIQEGGYQEPAPEPIPEPEPEPVATASIEAPAGAAAGANGSSGMSPQPSQAGSNHSGIMIGDSDIDMGGTAAGLLDQMYTGMSSTSTPNNNFPTPQAHLSAAQSHAATPVHVASPQAQSQQASHMENADIKMGDTETAKSHEAPGGSLPDGGSGSGDWVVVPKDGVTPGSSNSVGVGAGMAYDGGSDPSKAAPATNTSSKQASAVGTPAGASTTNDFVDFGSLGDLDTAGDALAGYGDTPGDLGADLDLGTEMDM</sequence>
<dbReference type="OrthoDB" id="5321006at2759"/>